<protein>
    <submittedName>
        <fullName evidence="1">Uncharacterized protein</fullName>
    </submittedName>
</protein>
<organism evidence="1">
    <name type="scientific">Siphoviridae sp. ctFNZ2</name>
    <dbReference type="NCBI Taxonomy" id="2823572"/>
    <lineage>
        <taxon>Viruses</taxon>
        <taxon>Duplodnaviria</taxon>
        <taxon>Heunggongvirae</taxon>
        <taxon>Uroviricota</taxon>
        <taxon>Caudoviricetes</taxon>
    </lineage>
</organism>
<accession>A0A8S5LAB5</accession>
<proteinExistence type="predicted"/>
<sequence>MMELFDDEQKYSKEAILLYFEDERLLLNALLDESKQYSVNQVKDILDEWRKGGVQ</sequence>
<dbReference type="EMBL" id="BK014663">
    <property type="protein sequence ID" value="DAD66853.1"/>
    <property type="molecule type" value="Genomic_DNA"/>
</dbReference>
<evidence type="ECO:0000313" key="1">
    <source>
        <dbReference type="EMBL" id="DAD66853.1"/>
    </source>
</evidence>
<name>A0A8S5LAB5_9CAUD</name>
<reference evidence="1" key="1">
    <citation type="journal article" date="2021" name="Proc. Natl. Acad. Sci. U.S.A.">
        <title>A Catalog of Tens of Thousands of Viruses from Human Metagenomes Reveals Hidden Associations with Chronic Diseases.</title>
        <authorList>
            <person name="Tisza M.J."/>
            <person name="Buck C.B."/>
        </authorList>
    </citation>
    <scope>NUCLEOTIDE SEQUENCE</scope>
    <source>
        <strain evidence="1">CtFNZ2</strain>
    </source>
</reference>